<evidence type="ECO:0000313" key="3">
    <source>
        <dbReference type="Proteomes" id="UP000027222"/>
    </source>
</evidence>
<dbReference type="GO" id="GO:0000171">
    <property type="term" value="F:ribonuclease MRP activity"/>
    <property type="evidence" value="ECO:0007669"/>
    <property type="project" value="TreeGrafter"/>
</dbReference>
<dbReference type="STRING" id="685588.A0A067TC74"/>
<evidence type="ECO:0000313" key="2">
    <source>
        <dbReference type="EMBL" id="KDR80766.1"/>
    </source>
</evidence>
<dbReference type="InterPro" id="IPR013893">
    <property type="entry name" value="RNase_P_Rpp40"/>
</dbReference>
<organism evidence="2 3">
    <name type="scientific">Galerina marginata (strain CBS 339.88)</name>
    <dbReference type="NCBI Taxonomy" id="685588"/>
    <lineage>
        <taxon>Eukaryota</taxon>
        <taxon>Fungi</taxon>
        <taxon>Dikarya</taxon>
        <taxon>Basidiomycota</taxon>
        <taxon>Agaricomycotina</taxon>
        <taxon>Agaricomycetes</taxon>
        <taxon>Agaricomycetidae</taxon>
        <taxon>Agaricales</taxon>
        <taxon>Agaricineae</taxon>
        <taxon>Strophariaceae</taxon>
        <taxon>Galerina</taxon>
    </lineage>
</organism>
<gene>
    <name evidence="2" type="ORF">GALMADRAFT_264719</name>
</gene>
<dbReference type="OrthoDB" id="63112at2759"/>
<dbReference type="GO" id="GO:0000172">
    <property type="term" value="C:ribonuclease MRP complex"/>
    <property type="evidence" value="ECO:0007669"/>
    <property type="project" value="TreeGrafter"/>
</dbReference>
<dbReference type="GO" id="GO:0004526">
    <property type="term" value="F:ribonuclease P activity"/>
    <property type="evidence" value="ECO:0007669"/>
    <property type="project" value="TreeGrafter"/>
</dbReference>
<dbReference type="AlphaFoldDB" id="A0A067TC74"/>
<feature type="region of interest" description="Disordered" evidence="1">
    <location>
        <begin position="209"/>
        <end position="238"/>
    </location>
</feature>
<accession>A0A067TC74</accession>
<dbReference type="HOGENOM" id="CLU_055493_0_0_1"/>
<sequence length="402" mass="45079">MNIPEPEKRRVRVSSGTLPSTKISSLAACHPFCQQLDLVFPSDSRLSEALEKLETTYGRAKIKLSDILVLNDAAVFANPTGESDLLAVSANPLEEDAWCIDPRGRLTLSVSKDTYERLGLVGQKLPFKNHHERHAIDIPLQKNVESRTVRERQKTSLGLWDKRRESELGTEAAPWEMLYCWRGEPEANPFQASQLHRVQCKKKELQDVHLPVPSLSSREDLPSSSRSEPKGKSKDDEDLLDDWNRRIGSLFEWVGMACLGAQRLHVNDRVDPFVALYEPPQPSITHNITHLQWRGLLDHNFVKQVTETAISALQPPNSAIPFVSITCHALTSSPVSYIAYTATADGALQAPASVPARLPRPDGEDTWSLILERSSQDEGESEIEPIRWCLTESLGQWDARWG</sequence>
<feature type="compositionally biased region" description="Basic and acidic residues" evidence="1">
    <location>
        <begin position="217"/>
        <end position="235"/>
    </location>
</feature>
<proteinExistence type="predicted"/>
<dbReference type="Pfam" id="PF08584">
    <property type="entry name" value="Ribonuc_P_40"/>
    <property type="match status" value="1"/>
</dbReference>
<dbReference type="Proteomes" id="UP000027222">
    <property type="component" value="Unassembled WGS sequence"/>
</dbReference>
<evidence type="ECO:0000256" key="1">
    <source>
        <dbReference type="SAM" id="MobiDB-lite"/>
    </source>
</evidence>
<dbReference type="PANTHER" id="PTHR15396:SF1">
    <property type="entry name" value="RIBONUCLEASE P PROTEIN SUBUNIT P40"/>
    <property type="match status" value="1"/>
</dbReference>
<dbReference type="GO" id="GO:0001682">
    <property type="term" value="P:tRNA 5'-leader removal"/>
    <property type="evidence" value="ECO:0007669"/>
    <property type="project" value="InterPro"/>
</dbReference>
<reference evidence="3" key="1">
    <citation type="journal article" date="2014" name="Proc. Natl. Acad. Sci. U.S.A.">
        <title>Extensive sampling of basidiomycete genomes demonstrates inadequacy of the white-rot/brown-rot paradigm for wood decay fungi.</title>
        <authorList>
            <person name="Riley R."/>
            <person name="Salamov A.A."/>
            <person name="Brown D.W."/>
            <person name="Nagy L.G."/>
            <person name="Floudas D."/>
            <person name="Held B.W."/>
            <person name="Levasseur A."/>
            <person name="Lombard V."/>
            <person name="Morin E."/>
            <person name="Otillar R."/>
            <person name="Lindquist E.A."/>
            <person name="Sun H."/>
            <person name="LaButti K.M."/>
            <person name="Schmutz J."/>
            <person name="Jabbour D."/>
            <person name="Luo H."/>
            <person name="Baker S.E."/>
            <person name="Pisabarro A.G."/>
            <person name="Walton J.D."/>
            <person name="Blanchette R.A."/>
            <person name="Henrissat B."/>
            <person name="Martin F."/>
            <person name="Cullen D."/>
            <person name="Hibbett D.S."/>
            <person name="Grigoriev I.V."/>
        </authorList>
    </citation>
    <scope>NUCLEOTIDE SEQUENCE [LARGE SCALE GENOMIC DNA]</scope>
    <source>
        <strain evidence="3">CBS 339.88</strain>
    </source>
</reference>
<dbReference type="EMBL" id="KL142371">
    <property type="protein sequence ID" value="KDR80766.1"/>
    <property type="molecule type" value="Genomic_DNA"/>
</dbReference>
<dbReference type="PANTHER" id="PTHR15396">
    <property type="entry name" value="RIBONUCLEASE P PROTEIN SUBUNIT P40"/>
    <property type="match status" value="1"/>
</dbReference>
<dbReference type="GO" id="GO:0030681">
    <property type="term" value="C:multimeric ribonuclease P complex"/>
    <property type="evidence" value="ECO:0007669"/>
    <property type="project" value="TreeGrafter"/>
</dbReference>
<keyword evidence="3" id="KW-1185">Reference proteome</keyword>
<protein>
    <submittedName>
        <fullName evidence="2">Uncharacterized protein</fullName>
    </submittedName>
</protein>
<name>A0A067TC74_GALM3</name>
<dbReference type="GO" id="GO:0000447">
    <property type="term" value="P:endonucleolytic cleavage in ITS1 to separate SSU-rRNA from 5.8S rRNA and LSU-rRNA from tricistronic rRNA transcript (SSU-rRNA, 5.8S rRNA, LSU-rRNA)"/>
    <property type="evidence" value="ECO:0007669"/>
    <property type="project" value="TreeGrafter"/>
</dbReference>